<keyword evidence="2" id="KW-1185">Reference proteome</keyword>
<dbReference type="Proteomes" id="UP001153334">
    <property type="component" value="Unassembled WGS sequence"/>
</dbReference>
<reference evidence="1" key="1">
    <citation type="submission" date="2022-11" db="EMBL/GenBank/DDBJ databases">
        <title>Genome Sequence of Nemania bipapillata.</title>
        <authorList>
            <person name="Buettner E."/>
        </authorList>
    </citation>
    <scope>NUCLEOTIDE SEQUENCE</scope>
    <source>
        <strain evidence="1">CP14</strain>
    </source>
</reference>
<evidence type="ECO:0000313" key="1">
    <source>
        <dbReference type="EMBL" id="KAJ8110647.1"/>
    </source>
</evidence>
<sequence length="340" mass="38469">MDLVRLLESFESCGLIMIPSLFMVLGIYMFLRCLYRFARSLYIYDLLYSFNIYRQTSRFNDYTLTKDLGIPYALITNAGTELGRNFAEKLAGLGFNLVLQDAALHEVTDLQSKLGTKYPFRKFHIMIISPKIVYDNRGMLASSRIQEAMQDYTLKVLVNIAYPRPSTGEKHNPRHVKLQFTDVIYGCVTLPTLMLTSATERLATCAPSLILNVEAPDDSDLETALVGAGCRAYLRRVTVDLAREMKALGADVEVLDLNVGPISGIRDIHNGVMKKTPFRPTIDNFVLAALARVGCGEKVLAPCWQHAFMGWCVNLAPVPIMEWLRIKILRRRIHQSMRPR</sequence>
<proteinExistence type="predicted"/>
<accession>A0ACC2I5K0</accession>
<protein>
    <submittedName>
        <fullName evidence="1">Uncharacterized protein</fullName>
    </submittedName>
</protein>
<comment type="caution">
    <text evidence="1">The sequence shown here is derived from an EMBL/GenBank/DDBJ whole genome shotgun (WGS) entry which is preliminary data.</text>
</comment>
<name>A0ACC2I5K0_9PEZI</name>
<dbReference type="EMBL" id="JAPESX010001898">
    <property type="protein sequence ID" value="KAJ8110647.1"/>
    <property type="molecule type" value="Genomic_DNA"/>
</dbReference>
<gene>
    <name evidence="1" type="ORF">ONZ43_g5823</name>
</gene>
<evidence type="ECO:0000313" key="2">
    <source>
        <dbReference type="Proteomes" id="UP001153334"/>
    </source>
</evidence>
<organism evidence="1 2">
    <name type="scientific">Nemania bipapillata</name>
    <dbReference type="NCBI Taxonomy" id="110536"/>
    <lineage>
        <taxon>Eukaryota</taxon>
        <taxon>Fungi</taxon>
        <taxon>Dikarya</taxon>
        <taxon>Ascomycota</taxon>
        <taxon>Pezizomycotina</taxon>
        <taxon>Sordariomycetes</taxon>
        <taxon>Xylariomycetidae</taxon>
        <taxon>Xylariales</taxon>
        <taxon>Xylariaceae</taxon>
        <taxon>Nemania</taxon>
    </lineage>
</organism>